<dbReference type="InterPro" id="IPR036938">
    <property type="entry name" value="PAP2/HPO_sf"/>
</dbReference>
<protein>
    <recommendedName>
        <fullName evidence="3">Phosphatidic acid phosphatase type 2/haloperoxidase domain-containing protein</fullName>
    </recommendedName>
</protein>
<dbReference type="RefSeq" id="XP_002502273.1">
    <property type="nucleotide sequence ID" value="XM_002502227.1"/>
</dbReference>
<dbReference type="Pfam" id="PF01569">
    <property type="entry name" value="PAP2"/>
    <property type="match status" value="1"/>
</dbReference>
<evidence type="ECO:0000256" key="2">
    <source>
        <dbReference type="SAM" id="Phobius"/>
    </source>
</evidence>
<organism evidence="4 5">
    <name type="scientific">Micromonas commoda (strain RCC299 / NOUM17 / CCMP2709)</name>
    <name type="common">Picoplanktonic green alga</name>
    <dbReference type="NCBI Taxonomy" id="296587"/>
    <lineage>
        <taxon>Eukaryota</taxon>
        <taxon>Viridiplantae</taxon>
        <taxon>Chlorophyta</taxon>
        <taxon>Mamiellophyceae</taxon>
        <taxon>Mamiellales</taxon>
        <taxon>Mamiellaceae</taxon>
        <taxon>Micromonas</taxon>
    </lineage>
</organism>
<dbReference type="AlphaFoldDB" id="C1E721"/>
<feature type="transmembrane region" description="Helical" evidence="2">
    <location>
        <begin position="301"/>
        <end position="321"/>
    </location>
</feature>
<sequence length="336" mass="36316">MSCRCRALRHLVGPRVRRKMPRRAAVRCEIIEDRRGETEEKDEARIPEDRSSPRAVRGPKVTTTAPSTSSTSEARATLDIGRPSVALAALAEFSVLAADQASGGRIFPAFVDANVHDLVLATTPLEIREDVFAHLVSDPLPEAALLLLCASSAVCLTTTRRPTTGRDDASGGRDDEDDDDGARDDVVRRVAASFASCVLAAPLVESALKPFFHRARPLPNASTFSFPSGHSLGCAVAVGLWLFVMLDPTWRAIRRGRARGGTTRGELEEAPVSREARALAWFFCVYATASGRIFADRHWLSDTMAGAALGVFMVSCVVGFVDRGKRRGSERRGPSS</sequence>
<feature type="compositionally biased region" description="Low complexity" evidence="1">
    <location>
        <begin position="62"/>
        <end position="74"/>
    </location>
</feature>
<name>C1E721_MICCC</name>
<evidence type="ECO:0000256" key="1">
    <source>
        <dbReference type="SAM" id="MobiDB-lite"/>
    </source>
</evidence>
<evidence type="ECO:0000259" key="3">
    <source>
        <dbReference type="Pfam" id="PF01569"/>
    </source>
</evidence>
<keyword evidence="2" id="KW-0472">Membrane</keyword>
<dbReference type="KEGG" id="mis:MICPUN_58855"/>
<feature type="transmembrane region" description="Helical" evidence="2">
    <location>
        <begin position="278"/>
        <end position="295"/>
    </location>
</feature>
<dbReference type="EMBL" id="CP001326">
    <property type="protein sequence ID" value="ACO63531.1"/>
    <property type="molecule type" value="Genomic_DNA"/>
</dbReference>
<dbReference type="GeneID" id="8243933"/>
<feature type="domain" description="Phosphatidic acid phosphatase type 2/haloperoxidase" evidence="3">
    <location>
        <begin position="193"/>
        <end position="321"/>
    </location>
</feature>
<keyword evidence="5" id="KW-1185">Reference proteome</keyword>
<keyword evidence="2" id="KW-0812">Transmembrane</keyword>
<dbReference type="eggNOG" id="ENOG502T01V">
    <property type="taxonomic scope" value="Eukaryota"/>
</dbReference>
<dbReference type="PANTHER" id="PTHR14969">
    <property type="entry name" value="SPHINGOSINE-1-PHOSPHATE PHOSPHOHYDROLASE"/>
    <property type="match status" value="1"/>
</dbReference>
<proteinExistence type="predicted"/>
<feature type="region of interest" description="Disordered" evidence="1">
    <location>
        <begin position="160"/>
        <end position="182"/>
    </location>
</feature>
<dbReference type="SUPFAM" id="SSF48317">
    <property type="entry name" value="Acid phosphatase/Vanadium-dependent haloperoxidase"/>
    <property type="match status" value="1"/>
</dbReference>
<keyword evidence="2" id="KW-1133">Transmembrane helix</keyword>
<dbReference type="InterPro" id="IPR000326">
    <property type="entry name" value="PAP2/HPO"/>
</dbReference>
<feature type="compositionally biased region" description="Basic and acidic residues" evidence="1">
    <location>
        <begin position="164"/>
        <end position="173"/>
    </location>
</feature>
<accession>C1E721</accession>
<dbReference type="GO" id="GO:0042392">
    <property type="term" value="F:sphingosine-1-phosphate phosphatase activity"/>
    <property type="evidence" value="ECO:0007669"/>
    <property type="project" value="TreeGrafter"/>
</dbReference>
<feature type="transmembrane region" description="Helical" evidence="2">
    <location>
        <begin position="228"/>
        <end position="246"/>
    </location>
</feature>
<reference evidence="4 5" key="1">
    <citation type="journal article" date="2009" name="Science">
        <title>Green evolution and dynamic adaptations revealed by genomes of the marine picoeukaryotes Micromonas.</title>
        <authorList>
            <person name="Worden A.Z."/>
            <person name="Lee J.H."/>
            <person name="Mock T."/>
            <person name="Rouze P."/>
            <person name="Simmons M.P."/>
            <person name="Aerts A.L."/>
            <person name="Allen A.E."/>
            <person name="Cuvelier M.L."/>
            <person name="Derelle E."/>
            <person name="Everett M.V."/>
            <person name="Foulon E."/>
            <person name="Grimwood J."/>
            <person name="Gundlach H."/>
            <person name="Henrissat B."/>
            <person name="Napoli C."/>
            <person name="McDonald S.M."/>
            <person name="Parker M.S."/>
            <person name="Rombauts S."/>
            <person name="Salamov A."/>
            <person name="Von Dassow P."/>
            <person name="Badger J.H."/>
            <person name="Coutinho P.M."/>
            <person name="Demir E."/>
            <person name="Dubchak I."/>
            <person name="Gentemann C."/>
            <person name="Eikrem W."/>
            <person name="Gready J.E."/>
            <person name="John U."/>
            <person name="Lanier W."/>
            <person name="Lindquist E.A."/>
            <person name="Lucas S."/>
            <person name="Mayer K.F."/>
            <person name="Moreau H."/>
            <person name="Not F."/>
            <person name="Otillar R."/>
            <person name="Panaud O."/>
            <person name="Pangilinan J."/>
            <person name="Paulsen I."/>
            <person name="Piegu B."/>
            <person name="Poliakov A."/>
            <person name="Robbens S."/>
            <person name="Schmutz J."/>
            <person name="Toulza E."/>
            <person name="Wyss T."/>
            <person name="Zelensky A."/>
            <person name="Zhou K."/>
            <person name="Armbrust E.V."/>
            <person name="Bhattacharya D."/>
            <person name="Goodenough U.W."/>
            <person name="Van de Peer Y."/>
            <person name="Grigoriev I.V."/>
        </authorList>
    </citation>
    <scope>NUCLEOTIDE SEQUENCE [LARGE SCALE GENOMIC DNA]</scope>
    <source>
        <strain evidence="5">RCC299 / NOUM17</strain>
    </source>
</reference>
<evidence type="ECO:0000313" key="5">
    <source>
        <dbReference type="Proteomes" id="UP000002009"/>
    </source>
</evidence>
<dbReference type="PANTHER" id="PTHR14969:SF13">
    <property type="entry name" value="AT30094P"/>
    <property type="match status" value="1"/>
</dbReference>
<gene>
    <name evidence="4" type="ORF">MICPUN_58855</name>
</gene>
<feature type="compositionally biased region" description="Basic and acidic residues" evidence="1">
    <location>
        <begin position="36"/>
        <end position="52"/>
    </location>
</feature>
<dbReference type="Gene3D" id="1.20.144.10">
    <property type="entry name" value="Phosphatidic acid phosphatase type 2/haloperoxidase"/>
    <property type="match status" value="1"/>
</dbReference>
<feature type="region of interest" description="Disordered" evidence="1">
    <location>
        <begin position="36"/>
        <end position="74"/>
    </location>
</feature>
<dbReference type="InParanoid" id="C1E721"/>
<feature type="transmembrane region" description="Helical" evidence="2">
    <location>
        <begin position="190"/>
        <end position="208"/>
    </location>
</feature>
<dbReference type="OrthoDB" id="515378at2759"/>
<evidence type="ECO:0000313" key="4">
    <source>
        <dbReference type="EMBL" id="ACO63531.1"/>
    </source>
</evidence>
<dbReference type="Proteomes" id="UP000002009">
    <property type="component" value="Chromosome 5"/>
</dbReference>